<dbReference type="OrthoDB" id="1523170at2"/>
<feature type="transmembrane region" description="Helical" evidence="9">
    <location>
        <begin position="519"/>
        <end position="536"/>
    </location>
</feature>
<dbReference type="InterPro" id="IPR011495">
    <property type="entry name" value="Sig_transdc_His_kin_sub2_dim/P"/>
</dbReference>
<accession>A0A494VQ38</accession>
<dbReference type="InterPro" id="IPR011990">
    <property type="entry name" value="TPR-like_helical_dom_sf"/>
</dbReference>
<keyword evidence="9" id="KW-0812">Transmembrane</keyword>
<keyword evidence="4" id="KW-0808">Transferase</keyword>
<reference evidence="11 12" key="1">
    <citation type="submission" date="2018-10" db="EMBL/GenBank/DDBJ databases">
        <title>Genome sequencing of Mucilaginibacter sp. HYN0043.</title>
        <authorList>
            <person name="Kim M."/>
            <person name="Yi H."/>
        </authorList>
    </citation>
    <scope>NUCLEOTIDE SEQUENCE [LARGE SCALE GENOMIC DNA]</scope>
    <source>
        <strain evidence="11 12">HYN0043</strain>
    </source>
</reference>
<feature type="repeat" description="TPR" evidence="8">
    <location>
        <begin position="349"/>
        <end position="382"/>
    </location>
</feature>
<keyword evidence="3" id="KW-0597">Phosphoprotein</keyword>
<dbReference type="Gene3D" id="1.25.40.10">
    <property type="entry name" value="Tetratricopeptide repeat domain"/>
    <property type="match status" value="2"/>
</dbReference>
<evidence type="ECO:0000256" key="1">
    <source>
        <dbReference type="ARBA" id="ARBA00000085"/>
    </source>
</evidence>
<evidence type="ECO:0000256" key="9">
    <source>
        <dbReference type="SAM" id="Phobius"/>
    </source>
</evidence>
<dbReference type="Gene3D" id="3.30.450.20">
    <property type="entry name" value="PAS domain"/>
    <property type="match status" value="1"/>
</dbReference>
<organism evidence="11 12">
    <name type="scientific">Mucilaginibacter celer</name>
    <dbReference type="NCBI Taxonomy" id="2305508"/>
    <lineage>
        <taxon>Bacteria</taxon>
        <taxon>Pseudomonadati</taxon>
        <taxon>Bacteroidota</taxon>
        <taxon>Sphingobacteriia</taxon>
        <taxon>Sphingobacteriales</taxon>
        <taxon>Sphingobacteriaceae</taxon>
        <taxon>Mucilaginibacter</taxon>
    </lineage>
</organism>
<dbReference type="KEGG" id="muh:HYN43_017185"/>
<evidence type="ECO:0000256" key="4">
    <source>
        <dbReference type="ARBA" id="ARBA00022679"/>
    </source>
</evidence>
<evidence type="ECO:0000256" key="3">
    <source>
        <dbReference type="ARBA" id="ARBA00022553"/>
    </source>
</evidence>
<keyword evidence="5" id="KW-0547">Nucleotide-binding</keyword>
<protein>
    <recommendedName>
        <fullName evidence="2">histidine kinase</fullName>
        <ecNumber evidence="2">2.7.13.3</ecNumber>
    </recommendedName>
</protein>
<dbReference type="Proteomes" id="UP000270046">
    <property type="component" value="Chromosome"/>
</dbReference>
<keyword evidence="9" id="KW-1133">Transmembrane helix</keyword>
<dbReference type="InterPro" id="IPR003594">
    <property type="entry name" value="HATPase_dom"/>
</dbReference>
<dbReference type="InterPro" id="IPR005467">
    <property type="entry name" value="His_kinase_dom"/>
</dbReference>
<dbReference type="AlphaFoldDB" id="A0A494VQ38"/>
<keyword evidence="8" id="KW-0802">TPR repeat</keyword>
<dbReference type="InterPro" id="IPR019734">
    <property type="entry name" value="TPR_rpt"/>
</dbReference>
<dbReference type="SUPFAM" id="SSF55874">
    <property type="entry name" value="ATPase domain of HSP90 chaperone/DNA topoisomerase II/histidine kinase"/>
    <property type="match status" value="1"/>
</dbReference>
<evidence type="ECO:0000256" key="7">
    <source>
        <dbReference type="ARBA" id="ARBA00022840"/>
    </source>
</evidence>
<dbReference type="RefSeq" id="WP_119410521.1">
    <property type="nucleotide sequence ID" value="NZ_CP032869.1"/>
</dbReference>
<dbReference type="PANTHER" id="PTHR41523:SF8">
    <property type="entry name" value="ETHYLENE RESPONSE SENSOR PROTEIN"/>
    <property type="match status" value="1"/>
</dbReference>
<dbReference type="GO" id="GO:0005524">
    <property type="term" value="F:ATP binding"/>
    <property type="evidence" value="ECO:0007669"/>
    <property type="project" value="UniProtKB-KW"/>
</dbReference>
<feature type="domain" description="Histidine kinase" evidence="10">
    <location>
        <begin position="582"/>
        <end position="773"/>
    </location>
</feature>
<dbReference type="Gene3D" id="3.30.565.10">
    <property type="entry name" value="Histidine kinase-like ATPase, C-terminal domain"/>
    <property type="match status" value="1"/>
</dbReference>
<proteinExistence type="predicted"/>
<evidence type="ECO:0000256" key="2">
    <source>
        <dbReference type="ARBA" id="ARBA00012438"/>
    </source>
</evidence>
<dbReference type="GO" id="GO:0004673">
    <property type="term" value="F:protein histidine kinase activity"/>
    <property type="evidence" value="ECO:0007669"/>
    <property type="project" value="UniProtKB-EC"/>
</dbReference>
<evidence type="ECO:0000313" key="12">
    <source>
        <dbReference type="Proteomes" id="UP000270046"/>
    </source>
</evidence>
<keyword evidence="7" id="KW-0067">ATP-binding</keyword>
<dbReference type="InterPro" id="IPR036890">
    <property type="entry name" value="HATPase_C_sf"/>
</dbReference>
<dbReference type="SMART" id="SM00028">
    <property type="entry name" value="TPR"/>
    <property type="match status" value="2"/>
</dbReference>
<dbReference type="Pfam" id="PF13181">
    <property type="entry name" value="TPR_8"/>
    <property type="match status" value="2"/>
</dbReference>
<keyword evidence="6" id="KW-0418">Kinase</keyword>
<evidence type="ECO:0000256" key="5">
    <source>
        <dbReference type="ARBA" id="ARBA00022741"/>
    </source>
</evidence>
<gene>
    <name evidence="11" type="ORF">HYN43_017185</name>
</gene>
<dbReference type="EC" id="2.7.13.3" evidence="2"/>
<dbReference type="Pfam" id="PF02518">
    <property type="entry name" value="HATPase_c"/>
    <property type="match status" value="1"/>
</dbReference>
<comment type="catalytic activity">
    <reaction evidence="1">
        <text>ATP + protein L-histidine = ADP + protein N-phospho-L-histidine.</text>
        <dbReference type="EC" id="2.7.13.3"/>
    </reaction>
</comment>
<keyword evidence="12" id="KW-1185">Reference proteome</keyword>
<keyword evidence="9" id="KW-0472">Membrane</keyword>
<sequence length="788" mass="90035">MEVNKKSVSKKMPCIFTKSFVLSILLLMFHVRGSAQYYPAPMPVNPANESKLAISLKNSKPDKNRVAILLDLANIYSYRPVRKQADFNRAMDFANAATKLSARLRNDSLYNNAQLFTAEIFTLENNMKSAESILGLLNDTSKLKLLLNLSYKYWEREGDKKEEDWPKAIFFAEQAKKLSIQLHLPQYEILALSYMALVHYSKGSHTAEAELLEVLKKYNAIKYRKLQYVYHPLAVISYRAGKPDKADYYSIKTIESMQETGDTTVAGDFYYWRSVITGNNEDYQKSLDYALLAITHFKVHPGQISLADRADVLGMPVIALRKMKRYREALNYIRKTDQEYPLVSVDDKIDDVLMIGNIYRDMKAYDMAAKYFEIALNLNKKQNTINNGIYSNLGQLYVESGQYAKAKPILNKFFNIISTYKGPPIASSVISHLNYMAFLADSATGDYRSAIKHLSDYRGLEEFNLRQEQNKEVRRLEVQYGVKEKEDALKIKDQHITLLNQNYKLEQIKLKQSRMEKNIIIAAIVVLLIFTGLLYNQYRSKKRANQATVKDNEVIASQNVLINQKNRHLELLLREKEWLIKEVHHRVKNNLQTIISLLQSQAAYLENDALKAIQTSQNRIYTMSLIHQKLYRGEDVQQINMANYIPELIKHLKDSFDSSNKIIFNEKIDDIDLDASVAIPIALIINEAVTNSIKYAFPGEGAGEITVSLRNQDDLLRLELSDNGVGMDKNSINANPVSLGLQLIRGLTKEIRGEVSIKGSHGVKITILFKKQAIEYANILTEDLINPA</sequence>
<dbReference type="PROSITE" id="PS50109">
    <property type="entry name" value="HIS_KIN"/>
    <property type="match status" value="1"/>
</dbReference>
<dbReference type="PROSITE" id="PS50005">
    <property type="entry name" value="TPR"/>
    <property type="match status" value="1"/>
</dbReference>
<dbReference type="EMBL" id="CP032869">
    <property type="protein sequence ID" value="AYL96934.1"/>
    <property type="molecule type" value="Genomic_DNA"/>
</dbReference>
<evidence type="ECO:0000313" key="11">
    <source>
        <dbReference type="EMBL" id="AYL96934.1"/>
    </source>
</evidence>
<dbReference type="SUPFAM" id="SSF48452">
    <property type="entry name" value="TPR-like"/>
    <property type="match status" value="2"/>
</dbReference>
<evidence type="ECO:0000256" key="8">
    <source>
        <dbReference type="PROSITE-ProRule" id="PRU00339"/>
    </source>
</evidence>
<evidence type="ECO:0000256" key="6">
    <source>
        <dbReference type="ARBA" id="ARBA00022777"/>
    </source>
</evidence>
<evidence type="ECO:0000259" key="10">
    <source>
        <dbReference type="PROSITE" id="PS50109"/>
    </source>
</evidence>
<dbReference type="SMART" id="SM00387">
    <property type="entry name" value="HATPase_c"/>
    <property type="match status" value="1"/>
</dbReference>
<dbReference type="Pfam" id="PF07568">
    <property type="entry name" value="HisKA_2"/>
    <property type="match status" value="1"/>
</dbReference>
<dbReference type="PANTHER" id="PTHR41523">
    <property type="entry name" value="TWO-COMPONENT SYSTEM SENSOR PROTEIN"/>
    <property type="match status" value="1"/>
</dbReference>
<name>A0A494VQ38_9SPHI</name>